<dbReference type="InterPro" id="IPR038770">
    <property type="entry name" value="Na+/solute_symporter_sf"/>
</dbReference>
<gene>
    <name evidence="9" type="ORF">GCM10007320_60430</name>
</gene>
<dbReference type="Gene3D" id="1.20.1530.20">
    <property type="match status" value="1"/>
</dbReference>
<feature type="transmembrane region" description="Helical" evidence="8">
    <location>
        <begin position="234"/>
        <end position="257"/>
    </location>
</feature>
<protein>
    <submittedName>
        <fullName evidence="9">Arsenic resistance protein</fullName>
    </submittedName>
</protein>
<dbReference type="Pfam" id="PF01758">
    <property type="entry name" value="SBF"/>
    <property type="match status" value="1"/>
</dbReference>
<reference evidence="10" key="1">
    <citation type="journal article" date="2019" name="Int. J. Syst. Evol. Microbiol.">
        <title>The Global Catalogue of Microorganisms (GCM) 10K type strain sequencing project: providing services to taxonomists for standard genome sequencing and annotation.</title>
        <authorList>
            <consortium name="The Broad Institute Genomics Platform"/>
            <consortium name="The Broad Institute Genome Sequencing Center for Infectious Disease"/>
            <person name="Wu L."/>
            <person name="Ma J."/>
        </authorList>
    </citation>
    <scope>NUCLEOTIDE SEQUENCE [LARGE SCALE GENOMIC DNA]</scope>
    <source>
        <strain evidence="10">KCTC 23314</strain>
    </source>
</reference>
<sequence>MRPTAQAKLGPVPAFKDLLETRQVAIYFGAVLFGAALACGLRGTAAWQPAIAPALALMLFLTFLQLPLASLGQALRARRFLATLLGVNFVAVPLLVALLLPLLPADPLLRLGVLLVLLCPCIDYVVTFAQMGRADARLLLAATPWLLLLQMALLPLFLALLLGEAAAGLVRPGPFVQAFVWLIAAPLALALACQRWAGARVNAALALLPVPATALVLLLVVASVLPQLGQAGPAAWRAVPVCGLFALLAPLLGWWLARRARLPVPAARAVAFSAGTRNSLVVLPLALAVPGALPLLPAVVVAQTLVELVAELVYIRWMPRLGRLGEPA</sequence>
<proteinExistence type="inferred from homology"/>
<feature type="transmembrane region" description="Helical" evidence="8">
    <location>
        <begin position="50"/>
        <end position="68"/>
    </location>
</feature>
<evidence type="ECO:0000256" key="8">
    <source>
        <dbReference type="SAM" id="Phobius"/>
    </source>
</evidence>
<keyword evidence="6 8" id="KW-1133">Transmembrane helix</keyword>
<evidence type="ECO:0000256" key="7">
    <source>
        <dbReference type="ARBA" id="ARBA00023136"/>
    </source>
</evidence>
<feature type="transmembrane region" description="Helical" evidence="8">
    <location>
        <begin position="175"/>
        <end position="193"/>
    </location>
</feature>
<organism evidence="9 10">
    <name type="scientific">Pseudorhodoferax aquiterrae</name>
    <dbReference type="NCBI Taxonomy" id="747304"/>
    <lineage>
        <taxon>Bacteria</taxon>
        <taxon>Pseudomonadati</taxon>
        <taxon>Pseudomonadota</taxon>
        <taxon>Betaproteobacteria</taxon>
        <taxon>Burkholderiales</taxon>
        <taxon>Comamonadaceae</taxon>
    </lineage>
</organism>
<keyword evidence="5 8" id="KW-0812">Transmembrane</keyword>
<name>A0ABQ3GCQ3_9BURK</name>
<dbReference type="PANTHER" id="PTHR43057:SF1">
    <property type="entry name" value="ARSENICAL-RESISTANCE PROTEIN 3"/>
    <property type="match status" value="1"/>
</dbReference>
<evidence type="ECO:0000256" key="5">
    <source>
        <dbReference type="ARBA" id="ARBA00022692"/>
    </source>
</evidence>
<keyword evidence="7 8" id="KW-0472">Membrane</keyword>
<evidence type="ECO:0000256" key="6">
    <source>
        <dbReference type="ARBA" id="ARBA00022989"/>
    </source>
</evidence>
<evidence type="ECO:0000256" key="4">
    <source>
        <dbReference type="ARBA" id="ARBA00022475"/>
    </source>
</evidence>
<evidence type="ECO:0000256" key="2">
    <source>
        <dbReference type="ARBA" id="ARBA00010110"/>
    </source>
</evidence>
<dbReference type="Proteomes" id="UP000626210">
    <property type="component" value="Unassembled WGS sequence"/>
</dbReference>
<feature type="transmembrane region" description="Helical" evidence="8">
    <location>
        <begin position="24"/>
        <end position="44"/>
    </location>
</feature>
<feature type="transmembrane region" description="Helical" evidence="8">
    <location>
        <begin position="205"/>
        <end position="228"/>
    </location>
</feature>
<comment type="subcellular location">
    <subcellularLocation>
        <location evidence="1">Cell membrane</location>
        <topology evidence="1">Multi-pass membrane protein</topology>
    </subcellularLocation>
</comment>
<feature type="transmembrane region" description="Helical" evidence="8">
    <location>
        <begin position="138"/>
        <end position="163"/>
    </location>
</feature>
<accession>A0ABQ3GCQ3</accession>
<dbReference type="EMBL" id="BMYK01000036">
    <property type="protein sequence ID" value="GHD01784.1"/>
    <property type="molecule type" value="Genomic_DNA"/>
</dbReference>
<evidence type="ECO:0000313" key="9">
    <source>
        <dbReference type="EMBL" id="GHD01784.1"/>
    </source>
</evidence>
<evidence type="ECO:0000256" key="3">
    <source>
        <dbReference type="ARBA" id="ARBA00022448"/>
    </source>
</evidence>
<evidence type="ECO:0000256" key="1">
    <source>
        <dbReference type="ARBA" id="ARBA00004651"/>
    </source>
</evidence>
<comment type="caution">
    <text evidence="9">The sequence shown here is derived from an EMBL/GenBank/DDBJ whole genome shotgun (WGS) entry which is preliminary data.</text>
</comment>
<keyword evidence="4" id="KW-1003">Cell membrane</keyword>
<evidence type="ECO:0000313" key="10">
    <source>
        <dbReference type="Proteomes" id="UP000626210"/>
    </source>
</evidence>
<keyword evidence="3" id="KW-0813">Transport</keyword>
<comment type="similarity">
    <text evidence="2">Belongs to the arsenical resistance-3 (ACR3) (TC 2.A.59) family.</text>
</comment>
<dbReference type="InterPro" id="IPR004706">
    <property type="entry name" value="Arsenical-R_Acr3"/>
</dbReference>
<dbReference type="InterPro" id="IPR002657">
    <property type="entry name" value="BilAc:Na_symport/Acr3"/>
</dbReference>
<keyword evidence="10" id="KW-1185">Reference proteome</keyword>
<feature type="transmembrane region" description="Helical" evidence="8">
    <location>
        <begin position="80"/>
        <end position="102"/>
    </location>
</feature>
<feature type="transmembrane region" description="Helical" evidence="8">
    <location>
        <begin position="108"/>
        <end position="126"/>
    </location>
</feature>
<dbReference type="PANTHER" id="PTHR43057">
    <property type="entry name" value="ARSENITE EFFLUX TRANSPORTER"/>
    <property type="match status" value="1"/>
</dbReference>